<keyword evidence="9 21" id="KW-0808">Transferase</keyword>
<keyword evidence="22" id="KW-1185">Reference proteome</keyword>
<evidence type="ECO:0000256" key="5">
    <source>
        <dbReference type="ARBA" id="ARBA00017322"/>
    </source>
</evidence>
<proteinExistence type="predicted"/>
<dbReference type="EC" id="2.7.13.3" evidence="4"/>
<dbReference type="GO" id="GO:0046983">
    <property type="term" value="F:protein dimerization activity"/>
    <property type="evidence" value="ECO:0007669"/>
    <property type="project" value="InterPro"/>
</dbReference>
<evidence type="ECO:0000256" key="18">
    <source>
        <dbReference type="ARBA" id="ARBA00030800"/>
    </source>
</evidence>
<dbReference type="InterPro" id="IPR036890">
    <property type="entry name" value="HATPase_C_sf"/>
</dbReference>
<accession>A0A916J4M2</accession>
<dbReference type="SMART" id="SM00387">
    <property type="entry name" value="HATPase_c"/>
    <property type="match status" value="1"/>
</dbReference>
<dbReference type="Gene3D" id="3.30.565.10">
    <property type="entry name" value="Histidine kinase-like ATPase, C-terminal domain"/>
    <property type="match status" value="1"/>
</dbReference>
<comment type="subcellular location">
    <subcellularLocation>
        <location evidence="3">Cytoplasm</location>
    </subcellularLocation>
</comment>
<dbReference type="CDD" id="cd16917">
    <property type="entry name" value="HATPase_UhpB-NarQ-NarX-like"/>
    <property type="match status" value="1"/>
</dbReference>
<gene>
    <name evidence="21" type="ORF">GTOL_11200</name>
</gene>
<feature type="transmembrane region" description="Helical" evidence="19">
    <location>
        <begin position="12"/>
        <end position="34"/>
    </location>
</feature>
<sequence length="471" mass="51644">MVRNFFAKLTLLRLLLAGGFVVLLVGMLFMGTWISSTIEERVVHHEGEVFALYLDSLISDHVESIASNGQLSSTDVVGLDKLFSGTEVGKRIVTFKMWSRDGRIIYSTNPALIGRQFKVKPDLAMAFRGETKSHLSDITDDENLFERQRWSRLLEIYAPMHERKTGSIVGVAEIYQTTDVVARAVGTAKLKTWLVVIAATLVMYLLLAALIKRASNIIAAQQNELHDKVRQLTALLAQNEQLHERVRRAGGRAAAINEQTLNRIAADLHDGPAQGLALALMRMGTLAESCGTCSSTVGKGRTVADEFRTLHSALQSARDELHAIAAGLPLPEIERLTLTETAQRALHDYERKVGFAVPLTVDELPSEAPLPVKITLYRLLQESLANGFRHGAATDQRVRLTRTGEQLIVDVTDSGKGFDLRTIAANGHLGLAGMRERVEILGGSFSVQSAPGSGTLIRASLPLRLLEEENE</sequence>
<keyword evidence="19" id="KW-0472">Membrane</keyword>
<evidence type="ECO:0000259" key="20">
    <source>
        <dbReference type="PROSITE" id="PS50109"/>
    </source>
</evidence>
<keyword evidence="19" id="KW-1133">Transmembrane helix</keyword>
<dbReference type="InterPro" id="IPR011712">
    <property type="entry name" value="Sig_transdc_His_kin_sub3_dim/P"/>
</dbReference>
<reference evidence="21" key="1">
    <citation type="submission" date="2021-04" db="EMBL/GenBank/DDBJ databases">
        <authorList>
            <person name="Hornung B."/>
        </authorList>
    </citation>
    <scope>NUCLEOTIDE SEQUENCE</scope>
    <source>
        <strain evidence="21">G5G6</strain>
    </source>
</reference>
<keyword evidence="6" id="KW-0004">4Fe-4S</keyword>
<dbReference type="InterPro" id="IPR003594">
    <property type="entry name" value="HATPase_dom"/>
</dbReference>
<keyword evidence="16" id="KW-0411">Iron-sulfur</keyword>
<keyword evidence="14" id="KW-0408">Iron</keyword>
<evidence type="ECO:0000256" key="19">
    <source>
        <dbReference type="SAM" id="Phobius"/>
    </source>
</evidence>
<dbReference type="EMBL" id="CAJQUM010000001">
    <property type="protein sequence ID" value="CAG4883318.1"/>
    <property type="molecule type" value="Genomic_DNA"/>
</dbReference>
<name>A0A916J4M2_9PROT</name>
<dbReference type="GO" id="GO:0046872">
    <property type="term" value="F:metal ion binding"/>
    <property type="evidence" value="ECO:0007669"/>
    <property type="project" value="UniProtKB-KW"/>
</dbReference>
<dbReference type="GO" id="GO:0005737">
    <property type="term" value="C:cytoplasm"/>
    <property type="evidence" value="ECO:0007669"/>
    <property type="project" value="UniProtKB-SubCell"/>
</dbReference>
<dbReference type="GO" id="GO:0016020">
    <property type="term" value="C:membrane"/>
    <property type="evidence" value="ECO:0007669"/>
    <property type="project" value="InterPro"/>
</dbReference>
<evidence type="ECO:0000313" key="21">
    <source>
        <dbReference type="EMBL" id="CAG4883318.1"/>
    </source>
</evidence>
<dbReference type="InterPro" id="IPR004358">
    <property type="entry name" value="Sig_transdc_His_kin-like_C"/>
</dbReference>
<dbReference type="InterPro" id="IPR005467">
    <property type="entry name" value="His_kinase_dom"/>
</dbReference>
<keyword evidence="11" id="KW-0547">Nucleotide-binding</keyword>
<comment type="cofactor">
    <cofactor evidence="2">
        <name>[4Fe-4S] cluster</name>
        <dbReference type="ChEBI" id="CHEBI:49883"/>
    </cofactor>
</comment>
<feature type="transmembrane region" description="Helical" evidence="19">
    <location>
        <begin position="193"/>
        <end position="211"/>
    </location>
</feature>
<evidence type="ECO:0000256" key="17">
    <source>
        <dbReference type="ARBA" id="ARBA00024827"/>
    </source>
</evidence>
<evidence type="ECO:0000256" key="3">
    <source>
        <dbReference type="ARBA" id="ARBA00004496"/>
    </source>
</evidence>
<evidence type="ECO:0000256" key="16">
    <source>
        <dbReference type="ARBA" id="ARBA00023014"/>
    </source>
</evidence>
<dbReference type="PROSITE" id="PS50109">
    <property type="entry name" value="HIS_KIN"/>
    <property type="match status" value="1"/>
</dbReference>
<dbReference type="InterPro" id="IPR050482">
    <property type="entry name" value="Sensor_HK_TwoCompSys"/>
</dbReference>
<organism evidence="21 22">
    <name type="scientific">Georgfuchsia toluolica</name>
    <dbReference type="NCBI Taxonomy" id="424218"/>
    <lineage>
        <taxon>Bacteria</taxon>
        <taxon>Pseudomonadati</taxon>
        <taxon>Pseudomonadota</taxon>
        <taxon>Betaproteobacteria</taxon>
        <taxon>Nitrosomonadales</taxon>
        <taxon>Sterolibacteriaceae</taxon>
        <taxon>Georgfuchsia</taxon>
    </lineage>
</organism>
<feature type="domain" description="Histidine kinase" evidence="20">
    <location>
        <begin position="376"/>
        <end position="465"/>
    </location>
</feature>
<dbReference type="GO" id="GO:0005524">
    <property type="term" value="F:ATP binding"/>
    <property type="evidence" value="ECO:0007669"/>
    <property type="project" value="UniProtKB-KW"/>
</dbReference>
<comment type="caution">
    <text evidence="21">The sequence shown here is derived from an EMBL/GenBank/DDBJ whole genome shotgun (WGS) entry which is preliminary data.</text>
</comment>
<evidence type="ECO:0000256" key="15">
    <source>
        <dbReference type="ARBA" id="ARBA00023012"/>
    </source>
</evidence>
<dbReference type="Pfam" id="PF07730">
    <property type="entry name" value="HisKA_3"/>
    <property type="match status" value="1"/>
</dbReference>
<keyword evidence="7" id="KW-0963">Cytoplasm</keyword>
<dbReference type="PANTHER" id="PTHR24421:SF10">
    <property type="entry name" value="NITRATE_NITRITE SENSOR PROTEIN NARQ"/>
    <property type="match status" value="1"/>
</dbReference>
<evidence type="ECO:0000313" key="22">
    <source>
        <dbReference type="Proteomes" id="UP000742786"/>
    </source>
</evidence>
<evidence type="ECO:0000256" key="11">
    <source>
        <dbReference type="ARBA" id="ARBA00022741"/>
    </source>
</evidence>
<keyword evidence="15" id="KW-0902">Two-component regulatory system</keyword>
<evidence type="ECO:0000256" key="10">
    <source>
        <dbReference type="ARBA" id="ARBA00022723"/>
    </source>
</evidence>
<evidence type="ECO:0000256" key="4">
    <source>
        <dbReference type="ARBA" id="ARBA00012438"/>
    </source>
</evidence>
<evidence type="ECO:0000256" key="9">
    <source>
        <dbReference type="ARBA" id="ARBA00022679"/>
    </source>
</evidence>
<evidence type="ECO:0000256" key="6">
    <source>
        <dbReference type="ARBA" id="ARBA00022485"/>
    </source>
</evidence>
<dbReference type="Pfam" id="PF02518">
    <property type="entry name" value="HATPase_c"/>
    <property type="match status" value="1"/>
</dbReference>
<evidence type="ECO:0000256" key="7">
    <source>
        <dbReference type="ARBA" id="ARBA00022490"/>
    </source>
</evidence>
<keyword evidence="12" id="KW-0418">Kinase</keyword>
<dbReference type="AlphaFoldDB" id="A0A916J4M2"/>
<comment type="catalytic activity">
    <reaction evidence="1">
        <text>ATP + protein L-histidine = ADP + protein N-phospho-L-histidine.</text>
        <dbReference type="EC" id="2.7.13.3"/>
    </reaction>
</comment>
<keyword evidence="19" id="KW-0812">Transmembrane</keyword>
<keyword evidence="13" id="KW-0067">ATP-binding</keyword>
<protein>
    <recommendedName>
        <fullName evidence="5">Oxygen sensor histidine kinase NreB</fullName>
        <ecNumber evidence="4">2.7.13.3</ecNumber>
    </recommendedName>
    <alternativeName>
        <fullName evidence="18">Nitrogen regulation protein B</fullName>
    </alternativeName>
</protein>
<dbReference type="GO" id="GO:0051539">
    <property type="term" value="F:4 iron, 4 sulfur cluster binding"/>
    <property type="evidence" value="ECO:0007669"/>
    <property type="project" value="UniProtKB-KW"/>
</dbReference>
<comment type="function">
    <text evidence="17">Member of the two-component regulatory system NreB/NreC involved in the control of dissimilatory nitrate/nitrite reduction in response to oxygen. NreB functions as a direct oxygen sensor histidine kinase which is autophosphorylated, in the absence of oxygen, probably at the conserved histidine residue, and transfers its phosphate group probably to a conserved aspartate residue of NreC. NreB/NreC activates the expression of the nitrate (narGHJI) and nitrite (nir) reductase operons, as well as the putative nitrate transporter gene narT.</text>
</comment>
<keyword evidence="10" id="KW-0479">Metal-binding</keyword>
<dbReference type="GO" id="GO:0000155">
    <property type="term" value="F:phosphorelay sensor kinase activity"/>
    <property type="evidence" value="ECO:0007669"/>
    <property type="project" value="InterPro"/>
</dbReference>
<evidence type="ECO:0000256" key="8">
    <source>
        <dbReference type="ARBA" id="ARBA00022553"/>
    </source>
</evidence>
<evidence type="ECO:0000256" key="12">
    <source>
        <dbReference type="ARBA" id="ARBA00022777"/>
    </source>
</evidence>
<keyword evidence="8" id="KW-0597">Phosphoprotein</keyword>
<dbReference type="Proteomes" id="UP000742786">
    <property type="component" value="Unassembled WGS sequence"/>
</dbReference>
<dbReference type="PRINTS" id="PR00344">
    <property type="entry name" value="BCTRLSENSOR"/>
</dbReference>
<evidence type="ECO:0000256" key="13">
    <source>
        <dbReference type="ARBA" id="ARBA00022840"/>
    </source>
</evidence>
<evidence type="ECO:0000256" key="14">
    <source>
        <dbReference type="ARBA" id="ARBA00023004"/>
    </source>
</evidence>
<dbReference type="SUPFAM" id="SSF55874">
    <property type="entry name" value="ATPase domain of HSP90 chaperone/DNA topoisomerase II/histidine kinase"/>
    <property type="match status" value="1"/>
</dbReference>
<evidence type="ECO:0000256" key="1">
    <source>
        <dbReference type="ARBA" id="ARBA00000085"/>
    </source>
</evidence>
<evidence type="ECO:0000256" key="2">
    <source>
        <dbReference type="ARBA" id="ARBA00001966"/>
    </source>
</evidence>
<dbReference type="PANTHER" id="PTHR24421">
    <property type="entry name" value="NITRATE/NITRITE SENSOR PROTEIN NARX-RELATED"/>
    <property type="match status" value="1"/>
</dbReference>